<accession>A0A9Q9MZP1</accession>
<dbReference type="Proteomes" id="UP001058429">
    <property type="component" value="Chromosome"/>
</dbReference>
<name>A0A9Q9MZP1_9LACO</name>
<dbReference type="AlphaFoldDB" id="A0A9Q9MZP1"/>
<evidence type="ECO:0008006" key="3">
    <source>
        <dbReference type="Google" id="ProtNLM"/>
    </source>
</evidence>
<organism evidence="1 2">
    <name type="scientific">Ligilactobacillus agilis</name>
    <dbReference type="NCBI Taxonomy" id="1601"/>
    <lineage>
        <taxon>Bacteria</taxon>
        <taxon>Bacillati</taxon>
        <taxon>Bacillota</taxon>
        <taxon>Bacilli</taxon>
        <taxon>Lactobacillales</taxon>
        <taxon>Lactobacillaceae</taxon>
        <taxon>Ligilactobacillus</taxon>
    </lineage>
</organism>
<sequence>MIDLSIILRIKYVFVLNVGEKIENELPNHILNMNDILKFPGVLQMDKYVGKGGEAKYLEIKYKKLSFFYFKCEECLEWFIKLDHVYRACKSIKNNGTTTCSLACSMQRKKRLNVFIYHCKKCGKKLTNPGETCPNCNYNPNLERFKKMLIESLDRIKNSGKLNISYINSNIGTFGSWQKHHWEKYI</sequence>
<gene>
    <name evidence="1" type="ORF">N4562_06190</name>
</gene>
<evidence type="ECO:0000313" key="1">
    <source>
        <dbReference type="EMBL" id="UXC62690.1"/>
    </source>
</evidence>
<protein>
    <recommendedName>
        <fullName evidence="3">Zinc-ribbon domain-containing protein</fullName>
    </recommendedName>
</protein>
<evidence type="ECO:0000313" key="2">
    <source>
        <dbReference type="Proteomes" id="UP001058429"/>
    </source>
</evidence>
<dbReference type="EMBL" id="CP104396">
    <property type="protein sequence ID" value="UXC62690.1"/>
    <property type="molecule type" value="Genomic_DNA"/>
</dbReference>
<dbReference type="GeneID" id="75137427"/>
<reference evidence="1" key="1">
    <citation type="submission" date="2022-09" db="EMBL/GenBank/DDBJ databases">
        <title>Complete genome of Ligilactobacillus agilis AM_LB6, isolated from chicken feces.</title>
        <authorList>
            <person name="den Bakker H.C."/>
            <person name="Mann A."/>
        </authorList>
    </citation>
    <scope>NUCLEOTIDE SEQUENCE</scope>
    <source>
        <strain evidence="1">AM_LB6</strain>
    </source>
</reference>
<dbReference type="RefSeq" id="WP_260902920.1">
    <property type="nucleotide sequence ID" value="NZ_CP104396.1"/>
</dbReference>
<proteinExistence type="predicted"/>